<protein>
    <submittedName>
        <fullName evidence="1">Uncharacterized protein</fullName>
    </submittedName>
</protein>
<feature type="non-terminal residue" evidence="1">
    <location>
        <position position="1"/>
    </location>
</feature>
<organism evidence="1 2">
    <name type="scientific">Melipona quadrifasciata</name>
    <dbReference type="NCBI Taxonomy" id="166423"/>
    <lineage>
        <taxon>Eukaryota</taxon>
        <taxon>Metazoa</taxon>
        <taxon>Ecdysozoa</taxon>
        <taxon>Arthropoda</taxon>
        <taxon>Hexapoda</taxon>
        <taxon>Insecta</taxon>
        <taxon>Pterygota</taxon>
        <taxon>Neoptera</taxon>
        <taxon>Endopterygota</taxon>
        <taxon>Hymenoptera</taxon>
        <taxon>Apocrita</taxon>
        <taxon>Aculeata</taxon>
        <taxon>Apoidea</taxon>
        <taxon>Anthophila</taxon>
        <taxon>Apidae</taxon>
        <taxon>Melipona</taxon>
    </lineage>
</organism>
<keyword evidence="2" id="KW-1185">Reference proteome</keyword>
<name>A0A0N0BHK1_9HYME</name>
<proteinExistence type="predicted"/>
<gene>
    <name evidence="1" type="ORF">WN51_11673</name>
</gene>
<accession>A0A0N0BHK1</accession>
<dbReference type="Proteomes" id="UP000053105">
    <property type="component" value="Unassembled WGS sequence"/>
</dbReference>
<reference evidence="1 2" key="1">
    <citation type="submission" date="2015-07" db="EMBL/GenBank/DDBJ databases">
        <title>The genome of Melipona quadrifasciata.</title>
        <authorList>
            <person name="Pan H."/>
            <person name="Kapheim K."/>
        </authorList>
    </citation>
    <scope>NUCLEOTIDE SEQUENCE [LARGE SCALE GENOMIC DNA]</scope>
    <source>
        <strain evidence="1">0111107301</strain>
        <tissue evidence="1">Whole body</tissue>
    </source>
</reference>
<dbReference type="OrthoDB" id="10272276at2759"/>
<dbReference type="EMBL" id="KQ435750">
    <property type="protein sequence ID" value="KOX76342.1"/>
    <property type="molecule type" value="Genomic_DNA"/>
</dbReference>
<sequence>IRKRVRKMVARPEVLLLPRNKDVLHLETLPPWFWLPGKPYARNVAVLNVLFGNFNSYFENTPMDPSTSRSTPLLEYSDFTTCLQRS</sequence>
<dbReference type="AlphaFoldDB" id="A0A0N0BHK1"/>
<evidence type="ECO:0000313" key="2">
    <source>
        <dbReference type="Proteomes" id="UP000053105"/>
    </source>
</evidence>
<evidence type="ECO:0000313" key="1">
    <source>
        <dbReference type="EMBL" id="KOX76342.1"/>
    </source>
</evidence>